<evidence type="ECO:0000256" key="1">
    <source>
        <dbReference type="SAM" id="MobiDB-lite"/>
    </source>
</evidence>
<evidence type="ECO:0000313" key="4">
    <source>
        <dbReference type="Proteomes" id="UP000813462"/>
    </source>
</evidence>
<reference evidence="3" key="1">
    <citation type="journal article" date="2021" name="Front. Plant Sci.">
        <title>Chromosome-Scale Genome Assembly for Chinese Sour Jujube and Insights Into Its Genome Evolution and Domestication Signature.</title>
        <authorList>
            <person name="Shen L.-Y."/>
            <person name="Luo H."/>
            <person name="Wang X.-L."/>
            <person name="Wang X.-M."/>
            <person name="Qiu X.-J."/>
            <person name="Liu H."/>
            <person name="Zhou S.-S."/>
            <person name="Jia K.-H."/>
            <person name="Nie S."/>
            <person name="Bao Y.-T."/>
            <person name="Zhang R.-G."/>
            <person name="Yun Q.-Z."/>
            <person name="Chai Y.-H."/>
            <person name="Lu J.-Y."/>
            <person name="Li Y."/>
            <person name="Zhao S.-W."/>
            <person name="Mao J.-F."/>
            <person name="Jia S.-G."/>
            <person name="Mao Y.-M."/>
        </authorList>
    </citation>
    <scope>NUCLEOTIDE SEQUENCE</scope>
    <source>
        <strain evidence="3">AT0</strain>
        <tissue evidence="3">Leaf</tissue>
    </source>
</reference>
<gene>
    <name evidence="3" type="ORF">FEM48_Zijuj01G0253400</name>
</gene>
<organism evidence="3 4">
    <name type="scientific">Ziziphus jujuba var. spinosa</name>
    <dbReference type="NCBI Taxonomy" id="714518"/>
    <lineage>
        <taxon>Eukaryota</taxon>
        <taxon>Viridiplantae</taxon>
        <taxon>Streptophyta</taxon>
        <taxon>Embryophyta</taxon>
        <taxon>Tracheophyta</taxon>
        <taxon>Spermatophyta</taxon>
        <taxon>Magnoliopsida</taxon>
        <taxon>eudicotyledons</taxon>
        <taxon>Gunneridae</taxon>
        <taxon>Pentapetalae</taxon>
        <taxon>rosids</taxon>
        <taxon>fabids</taxon>
        <taxon>Rosales</taxon>
        <taxon>Rhamnaceae</taxon>
        <taxon>Paliureae</taxon>
        <taxon>Ziziphus</taxon>
    </lineage>
</organism>
<evidence type="ECO:0008006" key="5">
    <source>
        <dbReference type="Google" id="ProtNLM"/>
    </source>
</evidence>
<dbReference type="EMBL" id="JAEACU010000001">
    <property type="protein sequence ID" value="KAH7546934.1"/>
    <property type="molecule type" value="Genomic_DNA"/>
</dbReference>
<protein>
    <recommendedName>
        <fullName evidence="5">Leucine-rich repeat extensin-like protein 3</fullName>
    </recommendedName>
</protein>
<feature type="compositionally biased region" description="Pro residues" evidence="1">
    <location>
        <begin position="65"/>
        <end position="80"/>
    </location>
</feature>
<sequence length="135" mass="14250">MLSAKLVLAIAVWLSVFNLGCRGDGSDDVIPSPPFCLNCTICEYPCHPLPPPSPQLPGYPSYEAPSPPPPLELAPPPPPKHGSQVRCPPTSATPCCQYGQYPPQNTYDGYVPNDNLSASSPLSVLVLVVGGYGFS</sequence>
<evidence type="ECO:0000313" key="3">
    <source>
        <dbReference type="EMBL" id="KAH7546934.1"/>
    </source>
</evidence>
<feature type="signal peptide" evidence="2">
    <location>
        <begin position="1"/>
        <end position="23"/>
    </location>
</feature>
<feature type="chain" id="PRO_5037377888" description="Leucine-rich repeat extensin-like protein 3" evidence="2">
    <location>
        <begin position="24"/>
        <end position="135"/>
    </location>
</feature>
<proteinExistence type="predicted"/>
<keyword evidence="2" id="KW-0732">Signal</keyword>
<dbReference type="AlphaFoldDB" id="A0A978W4Q0"/>
<accession>A0A978W4Q0</accession>
<evidence type="ECO:0000256" key="2">
    <source>
        <dbReference type="SAM" id="SignalP"/>
    </source>
</evidence>
<comment type="caution">
    <text evidence="3">The sequence shown here is derived from an EMBL/GenBank/DDBJ whole genome shotgun (WGS) entry which is preliminary data.</text>
</comment>
<feature type="region of interest" description="Disordered" evidence="1">
    <location>
        <begin position="57"/>
        <end position="86"/>
    </location>
</feature>
<dbReference type="Proteomes" id="UP000813462">
    <property type="component" value="Unassembled WGS sequence"/>
</dbReference>
<name>A0A978W4Q0_ZIZJJ</name>